<dbReference type="EMBL" id="WKKI01000031">
    <property type="protein sequence ID" value="MRX73316.1"/>
    <property type="molecule type" value="Genomic_DNA"/>
</dbReference>
<accession>A0A7X2J0Y8</accession>
<comment type="caution">
    <text evidence="2">The sequence shown here is derived from an EMBL/GenBank/DDBJ whole genome shotgun (WGS) entry which is preliminary data.</text>
</comment>
<dbReference type="PROSITE" id="PS51365">
    <property type="entry name" value="RENAL_DIPEPTIDASE_2"/>
    <property type="match status" value="1"/>
</dbReference>
<dbReference type="GO" id="GO:0006508">
    <property type="term" value="P:proteolysis"/>
    <property type="evidence" value="ECO:0007669"/>
    <property type="project" value="InterPro"/>
</dbReference>
<dbReference type="InterPro" id="IPR032466">
    <property type="entry name" value="Metal_Hydrolase"/>
</dbReference>
<dbReference type="Pfam" id="PF01244">
    <property type="entry name" value="Peptidase_M19"/>
    <property type="match status" value="1"/>
</dbReference>
<dbReference type="AlphaFoldDB" id="A0A7X2J0Y8"/>
<evidence type="ECO:0000256" key="1">
    <source>
        <dbReference type="SAM" id="SignalP"/>
    </source>
</evidence>
<protein>
    <submittedName>
        <fullName evidence="2">Membrane dipeptidase</fullName>
    </submittedName>
</protein>
<keyword evidence="1" id="KW-0732">Signal</keyword>
<dbReference type="CDD" id="cd01301">
    <property type="entry name" value="rDP_like"/>
    <property type="match status" value="1"/>
</dbReference>
<gene>
    <name evidence="2" type="ORF">GJU40_14300</name>
</gene>
<organism evidence="2 3">
    <name type="scientific">Metabacillus lacus</name>
    <dbReference type="NCBI Taxonomy" id="1983721"/>
    <lineage>
        <taxon>Bacteria</taxon>
        <taxon>Bacillati</taxon>
        <taxon>Bacillota</taxon>
        <taxon>Bacilli</taxon>
        <taxon>Bacillales</taxon>
        <taxon>Bacillaceae</taxon>
        <taxon>Metabacillus</taxon>
    </lineage>
</organism>
<dbReference type="OrthoDB" id="9804920at2"/>
<dbReference type="Gene3D" id="3.20.20.140">
    <property type="entry name" value="Metal-dependent hydrolases"/>
    <property type="match status" value="1"/>
</dbReference>
<proteinExistence type="predicted"/>
<reference evidence="2 3" key="1">
    <citation type="submission" date="2019-11" db="EMBL/GenBank/DDBJ databases">
        <title>Bacillus lacus genome.</title>
        <authorList>
            <person name="Allen C.J."/>
            <person name="Newman J.D."/>
        </authorList>
    </citation>
    <scope>NUCLEOTIDE SEQUENCE [LARGE SCALE GENOMIC DNA]</scope>
    <source>
        <strain evidence="2 3">KCTC 33946</strain>
    </source>
</reference>
<dbReference type="PANTHER" id="PTHR10443">
    <property type="entry name" value="MICROSOMAL DIPEPTIDASE"/>
    <property type="match status" value="1"/>
</dbReference>
<name>A0A7X2J0Y8_9BACI</name>
<dbReference type="SUPFAM" id="SSF51556">
    <property type="entry name" value="Metallo-dependent hydrolases"/>
    <property type="match status" value="1"/>
</dbReference>
<dbReference type="Proteomes" id="UP000448867">
    <property type="component" value="Unassembled WGS sequence"/>
</dbReference>
<evidence type="ECO:0000313" key="2">
    <source>
        <dbReference type="EMBL" id="MRX73316.1"/>
    </source>
</evidence>
<dbReference type="PANTHER" id="PTHR10443:SF12">
    <property type="entry name" value="DIPEPTIDASE"/>
    <property type="match status" value="1"/>
</dbReference>
<dbReference type="GO" id="GO:0070573">
    <property type="term" value="F:metallodipeptidase activity"/>
    <property type="evidence" value="ECO:0007669"/>
    <property type="project" value="InterPro"/>
</dbReference>
<feature type="signal peptide" evidence="1">
    <location>
        <begin position="1"/>
        <end position="21"/>
    </location>
</feature>
<keyword evidence="3" id="KW-1185">Reference proteome</keyword>
<evidence type="ECO:0000313" key="3">
    <source>
        <dbReference type="Proteomes" id="UP000448867"/>
    </source>
</evidence>
<feature type="chain" id="PRO_5031251916" evidence="1">
    <location>
        <begin position="22"/>
        <end position="470"/>
    </location>
</feature>
<sequence>MSVCAVSLFIWSSGLAQPAEAAPAKELDAKAIHFQSVVADSHNDTMMKAVNPDTWLPQTDIRGNTSFHIDIPMLHAGGLDVPFFAAYTSGYYGNTPRSLSRTLALINALYWTEERNSDVFTITPTVKEIEKAVKDGRIAAVPTVEGAYSIDKDNAIGLLHQYRDLGIRAITFTWNYSNALGEGANRTYGDPSRTPSQGGLTPLGKTVAEEMNKLGMIIDVSHMAESTFWDVMKVTKAPVMATHSGVYSLRNHVRNLTDDQLKAIAKNRGVVGVVFYPDFLTYGWPEKQNTLKDYVDHIDYIVNLIGIDYVALGSDFDGGPLPSDIQDSSELYKVTEELVKRGYSKKDIEKLLGKNTLRLLKEVEKLSNYNSNSDQNAIVIQPELKMGEEASSNTPLLQAKVTAKGSKLKREQLRMIVDGISYNPSYNEKTGIMSLQVTAELKEKFHTVTFEAAASSGKVAKETIIFYVSQ</sequence>
<dbReference type="InterPro" id="IPR008257">
    <property type="entry name" value="Pept_M19"/>
</dbReference>